<accession>A0A4D9D5E0</accession>
<dbReference type="PROSITE" id="PS50280">
    <property type="entry name" value="SET"/>
    <property type="match status" value="1"/>
</dbReference>
<dbReference type="EMBL" id="SDOX01000018">
    <property type="protein sequence ID" value="TFJ84675.1"/>
    <property type="molecule type" value="Genomic_DNA"/>
</dbReference>
<evidence type="ECO:0000256" key="1">
    <source>
        <dbReference type="ARBA" id="ARBA00022603"/>
    </source>
</evidence>
<dbReference type="Gene3D" id="3.90.1420.10">
    <property type="entry name" value="Rubisco LSMT, substrate-binding domain"/>
    <property type="match status" value="1"/>
</dbReference>
<evidence type="ECO:0000256" key="3">
    <source>
        <dbReference type="ARBA" id="ARBA00022691"/>
    </source>
</evidence>
<sequence length="455" mass="50521">MPLNISIHPSLEIKQRANRDRGIFVKDNIASGTELVKVPRSSLFCLDTLIEDNIYGLRSIVADAVTLREDDVLAIALLHERFARSADDHSKWAAHITILPRKQIHNAINLSNDAVSQLQGSSLFAIVRQLQQQVLSDFTELSASPIQIGGTPLSKCDWWSVENYEWALTQIHSRFISVPTGRGTELRKAMAPYFDLFNHSCQDPPMVTHGFVKDRPDGQNARGKGRASDEAGALVILAQQALVAGDEIFLNYGPLGNLRLLQLYGFALPDNPYDSLDVWVTMELEAPHYATKQEAMARLGLRPPFLLTKKAPVVSPSLLAAVRIQRARDSADLKCLESASKGPLSPCNEKETLDALYMALTAMRGQLDMTGGRKRMGLVETKKALGKVAMEGRTPLEPGEEEGNHAAMCDEEAEVVRLILESEYDLLRRGLETVKRLRRTLEIQNGIEDMNTCDR</sequence>
<evidence type="ECO:0000313" key="6">
    <source>
        <dbReference type="Proteomes" id="UP000355283"/>
    </source>
</evidence>
<dbReference type="GO" id="GO:0016279">
    <property type="term" value="F:protein-lysine N-methyltransferase activity"/>
    <property type="evidence" value="ECO:0007669"/>
    <property type="project" value="TreeGrafter"/>
</dbReference>
<dbReference type="InterPro" id="IPR015353">
    <property type="entry name" value="Rubisco_LSMT_subst-bd"/>
</dbReference>
<dbReference type="AlphaFoldDB" id="A0A4D9D5E0"/>
<evidence type="ECO:0000256" key="2">
    <source>
        <dbReference type="ARBA" id="ARBA00022679"/>
    </source>
</evidence>
<keyword evidence="2" id="KW-0808">Transferase</keyword>
<dbReference type="GO" id="GO:0032259">
    <property type="term" value="P:methylation"/>
    <property type="evidence" value="ECO:0007669"/>
    <property type="project" value="UniProtKB-KW"/>
</dbReference>
<dbReference type="InterPro" id="IPR036464">
    <property type="entry name" value="Rubisco_LSMT_subst-bd_sf"/>
</dbReference>
<dbReference type="SUPFAM" id="SSF82199">
    <property type="entry name" value="SET domain"/>
    <property type="match status" value="1"/>
</dbReference>
<dbReference type="CDD" id="cd10527">
    <property type="entry name" value="SET_LSMT"/>
    <property type="match status" value="1"/>
</dbReference>
<keyword evidence="6" id="KW-1185">Reference proteome</keyword>
<evidence type="ECO:0000313" key="5">
    <source>
        <dbReference type="EMBL" id="TFJ84675.1"/>
    </source>
</evidence>
<dbReference type="SUPFAM" id="SSF81822">
    <property type="entry name" value="RuBisCo LSMT C-terminal, substrate-binding domain"/>
    <property type="match status" value="1"/>
</dbReference>
<organism evidence="5 6">
    <name type="scientific">Nannochloropsis salina CCMP1776</name>
    <dbReference type="NCBI Taxonomy" id="1027361"/>
    <lineage>
        <taxon>Eukaryota</taxon>
        <taxon>Sar</taxon>
        <taxon>Stramenopiles</taxon>
        <taxon>Ochrophyta</taxon>
        <taxon>Eustigmatophyceae</taxon>
        <taxon>Eustigmatales</taxon>
        <taxon>Monodopsidaceae</taxon>
        <taxon>Microchloropsis</taxon>
        <taxon>Microchloropsis salina</taxon>
    </lineage>
</organism>
<dbReference type="Proteomes" id="UP000355283">
    <property type="component" value="Unassembled WGS sequence"/>
</dbReference>
<dbReference type="Gene3D" id="3.90.1410.10">
    <property type="entry name" value="set domain protein methyltransferase, domain 1"/>
    <property type="match status" value="1"/>
</dbReference>
<name>A0A4D9D5E0_9STRA</name>
<dbReference type="OrthoDB" id="341421at2759"/>
<gene>
    <name evidence="5" type="ORF">NSK_004139</name>
</gene>
<evidence type="ECO:0000259" key="4">
    <source>
        <dbReference type="PROSITE" id="PS50280"/>
    </source>
</evidence>
<dbReference type="InterPro" id="IPR050600">
    <property type="entry name" value="SETD3_SETD6_MTase"/>
</dbReference>
<keyword evidence="3" id="KW-0949">S-adenosyl-L-methionine</keyword>
<dbReference type="InterPro" id="IPR001214">
    <property type="entry name" value="SET_dom"/>
</dbReference>
<proteinExistence type="predicted"/>
<dbReference type="PANTHER" id="PTHR13271">
    <property type="entry name" value="UNCHARACTERIZED PUTATIVE METHYLTRANSFERASE"/>
    <property type="match status" value="1"/>
</dbReference>
<dbReference type="PANTHER" id="PTHR13271:SF137">
    <property type="entry name" value="SET DOMAIN-CONTAINING PROTEIN"/>
    <property type="match status" value="1"/>
</dbReference>
<feature type="domain" description="SET" evidence="4">
    <location>
        <begin position="9"/>
        <end position="253"/>
    </location>
</feature>
<dbReference type="InterPro" id="IPR046341">
    <property type="entry name" value="SET_dom_sf"/>
</dbReference>
<comment type="caution">
    <text evidence="5">The sequence shown here is derived from an EMBL/GenBank/DDBJ whole genome shotgun (WGS) entry which is preliminary data.</text>
</comment>
<dbReference type="Pfam" id="PF09273">
    <property type="entry name" value="Rubis-subs-bind"/>
    <property type="match status" value="1"/>
</dbReference>
<keyword evidence="1" id="KW-0489">Methyltransferase</keyword>
<protein>
    <recommendedName>
        <fullName evidence="4">SET domain-containing protein</fullName>
    </recommendedName>
</protein>
<reference evidence="5 6" key="1">
    <citation type="submission" date="2019-01" db="EMBL/GenBank/DDBJ databases">
        <title>Nuclear Genome Assembly of the Microalgal Biofuel strain Nannochloropsis salina CCMP1776.</title>
        <authorList>
            <person name="Hovde B."/>
        </authorList>
    </citation>
    <scope>NUCLEOTIDE SEQUENCE [LARGE SCALE GENOMIC DNA]</scope>
    <source>
        <strain evidence="5 6">CCMP1776</strain>
    </source>
</reference>